<gene>
    <name evidence="2" type="ORF">AAP_03408</name>
</gene>
<organism evidence="2 3">
    <name type="scientific">Ascosphaera apis ARSEF 7405</name>
    <dbReference type="NCBI Taxonomy" id="392613"/>
    <lineage>
        <taxon>Eukaryota</taxon>
        <taxon>Fungi</taxon>
        <taxon>Dikarya</taxon>
        <taxon>Ascomycota</taxon>
        <taxon>Pezizomycotina</taxon>
        <taxon>Eurotiomycetes</taxon>
        <taxon>Eurotiomycetidae</taxon>
        <taxon>Onygenales</taxon>
        <taxon>Ascosphaeraceae</taxon>
        <taxon>Ascosphaera</taxon>
    </lineage>
</organism>
<feature type="compositionally biased region" description="Low complexity" evidence="1">
    <location>
        <begin position="18"/>
        <end position="36"/>
    </location>
</feature>
<dbReference type="EMBL" id="AZGZ01000014">
    <property type="protein sequence ID" value="KZZ91238.1"/>
    <property type="molecule type" value="Genomic_DNA"/>
</dbReference>
<evidence type="ECO:0000313" key="3">
    <source>
        <dbReference type="Proteomes" id="UP000242877"/>
    </source>
</evidence>
<protein>
    <submittedName>
        <fullName evidence="2">Uncharacterized protein</fullName>
    </submittedName>
</protein>
<dbReference type="Proteomes" id="UP000242877">
    <property type="component" value="Unassembled WGS sequence"/>
</dbReference>
<proteinExistence type="predicted"/>
<sequence length="181" mass="20680">MKPQDLAEVSEEEEDAELLGSTEDQQQQQQSQSQSQRITQTPPSIPLKRPGADLDLSPPASTPRAAPLRSGNGNESLTEEFESEEDMDVDAEEVESPLYKEIEERRTRKQQRIKKMEDAQKKRSDEAIRMIFGGDLSPESMSRWLSKEAKWELLSAWDNVVDKDFSLARFGDPFEGLEHWL</sequence>
<keyword evidence="3" id="KW-1185">Reference proteome</keyword>
<dbReference type="VEuPathDB" id="FungiDB:AAP_03408"/>
<feature type="compositionally biased region" description="Acidic residues" evidence="1">
    <location>
        <begin position="77"/>
        <end position="95"/>
    </location>
</feature>
<feature type="compositionally biased region" description="Acidic residues" evidence="1">
    <location>
        <begin position="8"/>
        <end position="17"/>
    </location>
</feature>
<feature type="region of interest" description="Disordered" evidence="1">
    <location>
        <begin position="1"/>
        <end position="124"/>
    </location>
</feature>
<comment type="caution">
    <text evidence="2">The sequence shown here is derived from an EMBL/GenBank/DDBJ whole genome shotgun (WGS) entry which is preliminary data.</text>
</comment>
<evidence type="ECO:0000256" key="1">
    <source>
        <dbReference type="SAM" id="MobiDB-lite"/>
    </source>
</evidence>
<accession>A0A167YEI9</accession>
<feature type="compositionally biased region" description="Basic and acidic residues" evidence="1">
    <location>
        <begin position="114"/>
        <end position="124"/>
    </location>
</feature>
<reference evidence="2 3" key="1">
    <citation type="journal article" date="2016" name="Genome Biol. Evol.">
        <title>Divergent and convergent evolution of fungal pathogenicity.</title>
        <authorList>
            <person name="Shang Y."/>
            <person name="Xiao G."/>
            <person name="Zheng P."/>
            <person name="Cen K."/>
            <person name="Zhan S."/>
            <person name="Wang C."/>
        </authorList>
    </citation>
    <scope>NUCLEOTIDE SEQUENCE [LARGE SCALE GENOMIC DNA]</scope>
    <source>
        <strain evidence="2 3">ARSEF 7405</strain>
    </source>
</reference>
<dbReference type="OrthoDB" id="5377039at2759"/>
<dbReference type="AlphaFoldDB" id="A0A167YEI9"/>
<evidence type="ECO:0000313" key="2">
    <source>
        <dbReference type="EMBL" id="KZZ91238.1"/>
    </source>
</evidence>
<name>A0A167YEI9_9EURO</name>